<organism evidence="6 7">
    <name type="scientific">Microbispora corallina</name>
    <dbReference type="NCBI Taxonomy" id="83302"/>
    <lineage>
        <taxon>Bacteria</taxon>
        <taxon>Bacillati</taxon>
        <taxon>Actinomycetota</taxon>
        <taxon>Actinomycetes</taxon>
        <taxon>Streptosporangiales</taxon>
        <taxon>Streptosporangiaceae</taxon>
        <taxon>Microbispora</taxon>
    </lineage>
</organism>
<dbReference type="PANTHER" id="PTHR30055:SF238">
    <property type="entry name" value="MYCOFACTOCIN BIOSYNTHESIS TRANSCRIPTIONAL REGULATOR MFTR-RELATED"/>
    <property type="match status" value="1"/>
</dbReference>
<dbReference type="Pfam" id="PF00440">
    <property type="entry name" value="TetR_N"/>
    <property type="match status" value="1"/>
</dbReference>
<evidence type="ECO:0000256" key="1">
    <source>
        <dbReference type="ARBA" id="ARBA00023015"/>
    </source>
</evidence>
<dbReference type="Gene3D" id="1.10.357.10">
    <property type="entry name" value="Tetracycline Repressor, domain 2"/>
    <property type="match status" value="1"/>
</dbReference>
<evidence type="ECO:0000313" key="7">
    <source>
        <dbReference type="Proteomes" id="UP000603904"/>
    </source>
</evidence>
<dbReference type="Pfam" id="PF17754">
    <property type="entry name" value="TetR_C_14"/>
    <property type="match status" value="1"/>
</dbReference>
<sequence length="201" mass="22395">MIDMQGEVPGLRERKKAETREALRAAAIRLFLEQDPSTVTVNDICEAARVSRRTFFNYFESKEAALFAWDQRLTDELASTLAARPSQEPPLTALRRAMDDTMPSFAAQTGWHARKELFSASPELRTKTLHAVFRLEDRLADVLTDRTGCPPGSLYPRLLAAATGSIFRSAFITWNPETGIEGLKTLIDRAFDHLATGLTAP</sequence>
<dbReference type="EMBL" id="BOOC01000072">
    <property type="protein sequence ID" value="GIH44753.1"/>
    <property type="molecule type" value="Genomic_DNA"/>
</dbReference>
<dbReference type="SUPFAM" id="SSF46689">
    <property type="entry name" value="Homeodomain-like"/>
    <property type="match status" value="1"/>
</dbReference>
<keyword evidence="2 4" id="KW-0238">DNA-binding</keyword>
<keyword evidence="1" id="KW-0805">Transcription regulation</keyword>
<name>A0ABQ4GCG6_9ACTN</name>
<dbReference type="Gene3D" id="1.10.10.60">
    <property type="entry name" value="Homeodomain-like"/>
    <property type="match status" value="1"/>
</dbReference>
<reference evidence="6 7" key="1">
    <citation type="submission" date="2021-01" db="EMBL/GenBank/DDBJ databases">
        <title>Whole genome shotgun sequence of Microbispora corallina NBRC 16416.</title>
        <authorList>
            <person name="Komaki H."/>
            <person name="Tamura T."/>
        </authorList>
    </citation>
    <scope>NUCLEOTIDE SEQUENCE [LARGE SCALE GENOMIC DNA]</scope>
    <source>
        <strain evidence="6 7">NBRC 16416</strain>
    </source>
</reference>
<keyword evidence="3" id="KW-0804">Transcription</keyword>
<feature type="domain" description="HTH tetR-type" evidence="5">
    <location>
        <begin position="17"/>
        <end position="77"/>
    </location>
</feature>
<comment type="caution">
    <text evidence="6">The sequence shown here is derived from an EMBL/GenBank/DDBJ whole genome shotgun (WGS) entry which is preliminary data.</text>
</comment>
<dbReference type="Proteomes" id="UP000603904">
    <property type="component" value="Unassembled WGS sequence"/>
</dbReference>
<dbReference type="PROSITE" id="PS50977">
    <property type="entry name" value="HTH_TETR_2"/>
    <property type="match status" value="1"/>
</dbReference>
<dbReference type="InterPro" id="IPR050109">
    <property type="entry name" value="HTH-type_TetR-like_transc_reg"/>
</dbReference>
<evidence type="ECO:0000256" key="2">
    <source>
        <dbReference type="ARBA" id="ARBA00023125"/>
    </source>
</evidence>
<evidence type="ECO:0000313" key="6">
    <source>
        <dbReference type="EMBL" id="GIH44753.1"/>
    </source>
</evidence>
<gene>
    <name evidence="6" type="ORF">Mco01_77530</name>
</gene>
<dbReference type="InterPro" id="IPR009057">
    <property type="entry name" value="Homeodomain-like_sf"/>
</dbReference>
<dbReference type="InterPro" id="IPR001647">
    <property type="entry name" value="HTH_TetR"/>
</dbReference>
<evidence type="ECO:0000259" key="5">
    <source>
        <dbReference type="PROSITE" id="PS50977"/>
    </source>
</evidence>
<dbReference type="PANTHER" id="PTHR30055">
    <property type="entry name" value="HTH-TYPE TRANSCRIPTIONAL REGULATOR RUTR"/>
    <property type="match status" value="1"/>
</dbReference>
<proteinExistence type="predicted"/>
<evidence type="ECO:0000256" key="3">
    <source>
        <dbReference type="ARBA" id="ARBA00023163"/>
    </source>
</evidence>
<feature type="DNA-binding region" description="H-T-H motif" evidence="4">
    <location>
        <begin position="40"/>
        <end position="59"/>
    </location>
</feature>
<keyword evidence="7" id="KW-1185">Reference proteome</keyword>
<dbReference type="InterPro" id="IPR041347">
    <property type="entry name" value="MftR_C"/>
</dbReference>
<evidence type="ECO:0000256" key="4">
    <source>
        <dbReference type="PROSITE-ProRule" id="PRU00335"/>
    </source>
</evidence>
<accession>A0ABQ4GCG6</accession>
<protein>
    <submittedName>
        <fullName evidence="6">TetR family transcriptional regulator</fullName>
    </submittedName>
</protein>